<dbReference type="EMBL" id="CM029047">
    <property type="protein sequence ID" value="KAG2583892.1"/>
    <property type="molecule type" value="Genomic_DNA"/>
</dbReference>
<evidence type="ECO:0000313" key="4">
    <source>
        <dbReference type="EMBL" id="KAG2583892.1"/>
    </source>
</evidence>
<keyword evidence="5" id="KW-1185">Reference proteome</keyword>
<proteinExistence type="predicted"/>
<evidence type="ECO:0000313" key="5">
    <source>
        <dbReference type="Proteomes" id="UP000823388"/>
    </source>
</evidence>
<evidence type="ECO:0000313" key="3">
    <source>
        <dbReference type="EMBL" id="KAG2583888.1"/>
    </source>
</evidence>
<accession>A0A8T0RFI9</accession>
<organism evidence="3 5">
    <name type="scientific">Panicum virgatum</name>
    <name type="common">Blackwell switchgrass</name>
    <dbReference type="NCBI Taxonomy" id="38727"/>
    <lineage>
        <taxon>Eukaryota</taxon>
        <taxon>Viridiplantae</taxon>
        <taxon>Streptophyta</taxon>
        <taxon>Embryophyta</taxon>
        <taxon>Tracheophyta</taxon>
        <taxon>Spermatophyta</taxon>
        <taxon>Magnoliopsida</taxon>
        <taxon>Liliopsida</taxon>
        <taxon>Poales</taxon>
        <taxon>Poaceae</taxon>
        <taxon>PACMAD clade</taxon>
        <taxon>Panicoideae</taxon>
        <taxon>Panicodae</taxon>
        <taxon>Paniceae</taxon>
        <taxon>Panicinae</taxon>
        <taxon>Panicum</taxon>
        <taxon>Panicum sect. Hiantes</taxon>
    </lineage>
</organism>
<feature type="compositionally biased region" description="Low complexity" evidence="1">
    <location>
        <begin position="46"/>
        <end position="57"/>
    </location>
</feature>
<sequence length="134" mass="14776">MDREQAGRGRVAPRAMDVDPPPAVGTKKKTPEGDDGGNHGYGGWAAGTTETAAGSSRSSRKRPYPYEVGEEDREIDKMFKCNYWEDPAREGTLQRFGQLFARAAAVDVYCESSRRIVAAWLAGRAHLKLDDKET</sequence>
<gene>
    <name evidence="2" type="ORF">PVAP13_6KG140690</name>
    <name evidence="4" type="ORF">PVAP13_6KG249400</name>
    <name evidence="3" type="ORF">PVAP13_6KG250918</name>
</gene>
<dbReference type="AlphaFoldDB" id="A0A8T0RFI9"/>
<evidence type="ECO:0000313" key="2">
    <source>
        <dbReference type="EMBL" id="KAG2583357.1"/>
    </source>
</evidence>
<dbReference type="EMBL" id="CM029047">
    <property type="protein sequence ID" value="KAG2583888.1"/>
    <property type="molecule type" value="Genomic_DNA"/>
</dbReference>
<dbReference type="EMBL" id="CM029047">
    <property type="protein sequence ID" value="KAG2583357.1"/>
    <property type="molecule type" value="Genomic_DNA"/>
</dbReference>
<feature type="region of interest" description="Disordered" evidence="1">
    <location>
        <begin position="1"/>
        <end position="68"/>
    </location>
</feature>
<dbReference type="Proteomes" id="UP000823388">
    <property type="component" value="Chromosome 6K"/>
</dbReference>
<reference evidence="3" key="1">
    <citation type="submission" date="2020-05" db="EMBL/GenBank/DDBJ databases">
        <title>WGS assembly of Panicum virgatum.</title>
        <authorList>
            <person name="Lovell J.T."/>
            <person name="Jenkins J."/>
            <person name="Shu S."/>
            <person name="Juenger T.E."/>
            <person name="Schmutz J."/>
        </authorList>
    </citation>
    <scope>NUCLEOTIDE SEQUENCE</scope>
    <source>
        <strain evidence="3">AP13</strain>
    </source>
</reference>
<name>A0A8T0RFI9_PANVG</name>
<evidence type="ECO:0000256" key="1">
    <source>
        <dbReference type="SAM" id="MobiDB-lite"/>
    </source>
</evidence>
<comment type="caution">
    <text evidence="3">The sequence shown here is derived from an EMBL/GenBank/DDBJ whole genome shotgun (WGS) entry which is preliminary data.</text>
</comment>
<protein>
    <submittedName>
        <fullName evidence="3">Uncharacterized protein</fullName>
    </submittedName>
</protein>